<dbReference type="EMBL" id="LCKQ01000012">
    <property type="protein sequence ID" value="KKU03709.1"/>
    <property type="molecule type" value="Genomic_DNA"/>
</dbReference>
<evidence type="ECO:0000313" key="1">
    <source>
        <dbReference type="EMBL" id="KKU03709.1"/>
    </source>
</evidence>
<accession>A0A0G1M607</accession>
<protein>
    <submittedName>
        <fullName evidence="1">Uncharacterized protein</fullName>
    </submittedName>
</protein>
<dbReference type="AlphaFoldDB" id="A0A0G1M607"/>
<name>A0A0G1M607_9BACT</name>
<reference evidence="1 2" key="1">
    <citation type="journal article" date="2015" name="Nature">
        <title>rRNA introns, odd ribosomes, and small enigmatic genomes across a large radiation of phyla.</title>
        <authorList>
            <person name="Brown C.T."/>
            <person name="Hug L.A."/>
            <person name="Thomas B.C."/>
            <person name="Sharon I."/>
            <person name="Castelle C.J."/>
            <person name="Singh A."/>
            <person name="Wilkins M.J."/>
            <person name="Williams K.H."/>
            <person name="Banfield J.F."/>
        </authorList>
    </citation>
    <scope>NUCLEOTIDE SEQUENCE [LARGE SCALE GENOMIC DNA]</scope>
</reference>
<dbReference type="Proteomes" id="UP000034086">
    <property type="component" value="Unassembled WGS sequence"/>
</dbReference>
<organism evidence="1 2">
    <name type="scientific">Candidatus Woesebacteria bacterium GW2011_GWE1_45_18</name>
    <dbReference type="NCBI Taxonomy" id="1618598"/>
    <lineage>
        <taxon>Bacteria</taxon>
        <taxon>Candidatus Woeseibacteriota</taxon>
    </lineage>
</organism>
<evidence type="ECO:0000313" key="2">
    <source>
        <dbReference type="Proteomes" id="UP000034086"/>
    </source>
</evidence>
<gene>
    <name evidence="1" type="ORF">UX03_C0012G0001</name>
</gene>
<proteinExistence type="predicted"/>
<comment type="caution">
    <text evidence="1">The sequence shown here is derived from an EMBL/GenBank/DDBJ whole genome shotgun (WGS) entry which is preliminary data.</text>
</comment>
<sequence length="90" mass="10258">MVKTEDSGKIIKNPCVRCGKERVVVKTYKEMVGNSVVINTLTACPDPECQSRIDSQLAKEERFRADMKLASERRLLEQKERKLEASKKTS</sequence>